<evidence type="ECO:0000256" key="2">
    <source>
        <dbReference type="ARBA" id="ARBA00023136"/>
    </source>
</evidence>
<evidence type="ECO:0000313" key="7">
    <source>
        <dbReference type="EMBL" id="WAQ96082.1"/>
    </source>
</evidence>
<organism evidence="7 8">
    <name type="scientific">Mya arenaria</name>
    <name type="common">Soft-shell clam</name>
    <dbReference type="NCBI Taxonomy" id="6604"/>
    <lineage>
        <taxon>Eukaryota</taxon>
        <taxon>Metazoa</taxon>
        <taxon>Spiralia</taxon>
        <taxon>Lophotrochozoa</taxon>
        <taxon>Mollusca</taxon>
        <taxon>Bivalvia</taxon>
        <taxon>Autobranchia</taxon>
        <taxon>Heteroconchia</taxon>
        <taxon>Euheterodonta</taxon>
        <taxon>Imparidentia</taxon>
        <taxon>Neoheterodontei</taxon>
        <taxon>Myida</taxon>
        <taxon>Myoidea</taxon>
        <taxon>Myidae</taxon>
        <taxon>Mya</taxon>
    </lineage>
</organism>
<dbReference type="PANTHER" id="PTHR11640">
    <property type="entry name" value="NEPHRIN"/>
    <property type="match status" value="1"/>
</dbReference>
<evidence type="ECO:0000256" key="3">
    <source>
        <dbReference type="ARBA" id="ARBA00023157"/>
    </source>
</evidence>
<evidence type="ECO:0000313" key="8">
    <source>
        <dbReference type="Proteomes" id="UP001164746"/>
    </source>
</evidence>
<evidence type="ECO:0000256" key="4">
    <source>
        <dbReference type="ARBA" id="ARBA00023180"/>
    </source>
</evidence>
<accession>A0ABY7DEK2</accession>
<evidence type="ECO:0000256" key="1">
    <source>
        <dbReference type="ARBA" id="ARBA00004479"/>
    </source>
</evidence>
<dbReference type="PROSITE" id="PS50835">
    <property type="entry name" value="IG_LIKE"/>
    <property type="match status" value="1"/>
</dbReference>
<evidence type="ECO:0000256" key="5">
    <source>
        <dbReference type="ARBA" id="ARBA00023319"/>
    </source>
</evidence>
<dbReference type="InterPro" id="IPR013162">
    <property type="entry name" value="CD80_C2-set"/>
</dbReference>
<dbReference type="InterPro" id="IPR007110">
    <property type="entry name" value="Ig-like_dom"/>
</dbReference>
<gene>
    <name evidence="7" type="ORF">MAR_028772</name>
</gene>
<reference evidence="7" key="1">
    <citation type="submission" date="2022-11" db="EMBL/GenBank/DDBJ databases">
        <title>Centuries of genome instability and evolution in soft-shell clam transmissible cancer (bioRxiv).</title>
        <authorList>
            <person name="Hart S.F.M."/>
            <person name="Yonemitsu M.A."/>
            <person name="Giersch R.M."/>
            <person name="Beal B.F."/>
            <person name="Arriagada G."/>
            <person name="Davis B.W."/>
            <person name="Ostrander E.A."/>
            <person name="Goff S.P."/>
            <person name="Metzger M.J."/>
        </authorList>
    </citation>
    <scope>NUCLEOTIDE SEQUENCE</scope>
    <source>
        <strain evidence="7">MELC-2E11</strain>
        <tissue evidence="7">Siphon/mantle</tissue>
    </source>
</reference>
<feature type="non-terminal residue" evidence="7">
    <location>
        <position position="1"/>
    </location>
</feature>
<dbReference type="SUPFAM" id="SSF48726">
    <property type="entry name" value="Immunoglobulin"/>
    <property type="match status" value="1"/>
</dbReference>
<dbReference type="InterPro" id="IPR051275">
    <property type="entry name" value="Cell_adhesion_signaling"/>
</dbReference>
<keyword evidence="3" id="KW-1015">Disulfide bond</keyword>
<dbReference type="PANTHER" id="PTHR11640:SF136">
    <property type="entry name" value="NEPHRIN"/>
    <property type="match status" value="1"/>
</dbReference>
<sequence>MTLTEGLLTEEEIHSEEFVLTMYNSTRWTTGNYSVKCTKNTTYSLHTERVFVKVTGANMYEHVFCNTSGGTLPYIYLDDVKYKAYRDTSSENIYKMSRIIRKEYHMKTVACSVFNAALEKPLTMSAKLYVALKPEVPVLNVPILREGSPANITCISRGGRPATNLSLWLDGVNYSGDHIKTYDNSTRTYTTILTFNSPARKDWNRNVVSCVSSSPLFETATQQKIINCKYPPSKLTMDAPSIPSYLQDSYTLKFSCLTDTFNGNCLISWTKDGQLLNANGEVTNKIHDSAVIEFAANVQEYETLERNEDVPYSQIDQTTK</sequence>
<dbReference type="EMBL" id="CP111013">
    <property type="protein sequence ID" value="WAQ96082.1"/>
    <property type="molecule type" value="Genomic_DNA"/>
</dbReference>
<keyword evidence="8" id="KW-1185">Reference proteome</keyword>
<dbReference type="Pfam" id="PF08205">
    <property type="entry name" value="C2-set_2"/>
    <property type="match status" value="1"/>
</dbReference>
<dbReference type="InterPro" id="IPR013783">
    <property type="entry name" value="Ig-like_fold"/>
</dbReference>
<evidence type="ECO:0000259" key="6">
    <source>
        <dbReference type="PROSITE" id="PS50835"/>
    </source>
</evidence>
<proteinExistence type="predicted"/>
<dbReference type="Proteomes" id="UP001164746">
    <property type="component" value="Chromosome 2"/>
</dbReference>
<feature type="domain" description="Ig-like" evidence="6">
    <location>
        <begin position="134"/>
        <end position="227"/>
    </location>
</feature>
<dbReference type="Gene3D" id="2.60.40.10">
    <property type="entry name" value="Immunoglobulins"/>
    <property type="match status" value="1"/>
</dbReference>
<comment type="subcellular location">
    <subcellularLocation>
        <location evidence="1">Membrane</location>
        <topology evidence="1">Single-pass type I membrane protein</topology>
    </subcellularLocation>
</comment>
<name>A0ABY7DEK2_MYAAR</name>
<keyword evidence="4" id="KW-0325">Glycoprotein</keyword>
<keyword evidence="2" id="KW-0472">Membrane</keyword>
<protein>
    <recommendedName>
        <fullName evidence="6">Ig-like domain-containing protein</fullName>
    </recommendedName>
</protein>
<keyword evidence="5" id="KW-0393">Immunoglobulin domain</keyword>
<dbReference type="InterPro" id="IPR036179">
    <property type="entry name" value="Ig-like_dom_sf"/>
</dbReference>